<dbReference type="InterPro" id="IPR012337">
    <property type="entry name" value="RNaseH-like_sf"/>
</dbReference>
<gene>
    <name evidence="6" type="ORF">PR048_022626</name>
</gene>
<evidence type="ECO:0000256" key="5">
    <source>
        <dbReference type="ARBA" id="ARBA00023242"/>
    </source>
</evidence>
<comment type="subcellular location">
    <subcellularLocation>
        <location evidence="1">Nucleus</location>
    </subcellularLocation>
</comment>
<keyword evidence="4" id="KW-0862">Zinc</keyword>
<name>A0ABQ9H1G5_9NEOP</name>
<keyword evidence="2" id="KW-0479">Metal-binding</keyword>
<dbReference type="SUPFAM" id="SSF53098">
    <property type="entry name" value="Ribonuclease H-like"/>
    <property type="match status" value="1"/>
</dbReference>
<evidence type="ECO:0000313" key="7">
    <source>
        <dbReference type="Proteomes" id="UP001159363"/>
    </source>
</evidence>
<proteinExistence type="predicted"/>
<dbReference type="PANTHER" id="PTHR46481:SF10">
    <property type="entry name" value="ZINC FINGER BED DOMAIN-CONTAINING PROTEIN 39"/>
    <property type="match status" value="1"/>
</dbReference>
<evidence type="ECO:0000313" key="6">
    <source>
        <dbReference type="EMBL" id="KAJ8878159.1"/>
    </source>
</evidence>
<reference evidence="6 7" key="1">
    <citation type="submission" date="2023-02" db="EMBL/GenBank/DDBJ databases">
        <title>LHISI_Scaffold_Assembly.</title>
        <authorList>
            <person name="Stuart O.P."/>
            <person name="Cleave R."/>
            <person name="Magrath M.J.L."/>
            <person name="Mikheyev A.S."/>
        </authorList>
    </citation>
    <scope>NUCLEOTIDE SEQUENCE [LARGE SCALE GENOMIC DNA]</scope>
    <source>
        <strain evidence="6">Daus_M_001</strain>
        <tissue evidence="6">Leg muscle</tissue>
    </source>
</reference>
<dbReference type="Proteomes" id="UP001159363">
    <property type="component" value="Chromosome 7"/>
</dbReference>
<keyword evidence="3" id="KW-0863">Zinc-finger</keyword>
<evidence type="ECO:0000256" key="1">
    <source>
        <dbReference type="ARBA" id="ARBA00004123"/>
    </source>
</evidence>
<dbReference type="InterPro" id="IPR052035">
    <property type="entry name" value="ZnF_BED_domain_contain"/>
</dbReference>
<dbReference type="PANTHER" id="PTHR46481">
    <property type="entry name" value="ZINC FINGER BED DOMAIN-CONTAINING PROTEIN 4"/>
    <property type="match status" value="1"/>
</dbReference>
<keyword evidence="5" id="KW-0539">Nucleus</keyword>
<evidence type="ECO:0000256" key="2">
    <source>
        <dbReference type="ARBA" id="ARBA00022723"/>
    </source>
</evidence>
<protein>
    <submittedName>
        <fullName evidence="6">Uncharacterized protein</fullName>
    </submittedName>
</protein>
<keyword evidence="7" id="KW-1185">Reference proteome</keyword>
<organism evidence="6 7">
    <name type="scientific">Dryococelus australis</name>
    <dbReference type="NCBI Taxonomy" id="614101"/>
    <lineage>
        <taxon>Eukaryota</taxon>
        <taxon>Metazoa</taxon>
        <taxon>Ecdysozoa</taxon>
        <taxon>Arthropoda</taxon>
        <taxon>Hexapoda</taxon>
        <taxon>Insecta</taxon>
        <taxon>Pterygota</taxon>
        <taxon>Neoptera</taxon>
        <taxon>Polyneoptera</taxon>
        <taxon>Phasmatodea</taxon>
        <taxon>Verophasmatodea</taxon>
        <taxon>Anareolatae</taxon>
        <taxon>Phasmatidae</taxon>
        <taxon>Eurycanthinae</taxon>
        <taxon>Dryococelus</taxon>
    </lineage>
</organism>
<accession>A0ABQ9H1G5</accession>
<sequence>MYADCKAEVELLLQKAEYLSITIDFWISTTNDGYMSLTVHIIDNNSKPHHLCIGVVLFIEILHNVENISYIKNMVTNCKRIVGHYKHSSQAYKILEIAQKKLNLP</sequence>
<comment type="caution">
    <text evidence="6">The sequence shown here is derived from an EMBL/GenBank/DDBJ whole genome shotgun (WGS) entry which is preliminary data.</text>
</comment>
<evidence type="ECO:0000256" key="3">
    <source>
        <dbReference type="ARBA" id="ARBA00022771"/>
    </source>
</evidence>
<dbReference type="EMBL" id="JARBHB010000008">
    <property type="protein sequence ID" value="KAJ8878159.1"/>
    <property type="molecule type" value="Genomic_DNA"/>
</dbReference>
<evidence type="ECO:0000256" key="4">
    <source>
        <dbReference type="ARBA" id="ARBA00022833"/>
    </source>
</evidence>